<keyword evidence="2" id="KW-0808">Transferase</keyword>
<dbReference type="InterPro" id="IPR029044">
    <property type="entry name" value="Nucleotide-diphossugar_trans"/>
</dbReference>
<protein>
    <submittedName>
        <fullName evidence="2">Glycosyltransferase/rhamnosyltransferase</fullName>
    </submittedName>
</protein>
<evidence type="ECO:0000259" key="1">
    <source>
        <dbReference type="Pfam" id="PF00535"/>
    </source>
</evidence>
<dbReference type="Proteomes" id="UP000034344">
    <property type="component" value="Unassembled WGS sequence"/>
</dbReference>
<evidence type="ECO:0000313" key="2">
    <source>
        <dbReference type="EMBL" id="KKQ01887.1"/>
    </source>
</evidence>
<dbReference type="STRING" id="1618480.US11_C0003G0030"/>
<dbReference type="Pfam" id="PF00535">
    <property type="entry name" value="Glycos_transf_2"/>
    <property type="match status" value="1"/>
</dbReference>
<dbReference type="SUPFAM" id="SSF53448">
    <property type="entry name" value="Nucleotide-diphospho-sugar transferases"/>
    <property type="match status" value="1"/>
</dbReference>
<sequence length="312" mass="35597">MQAAGNMNLSIIVISYNTKEITKNCLDSISESLKGSSINYEVIIVDNASNDGTVNKIKNLKLKIRNLNLIQNNKNIGFAKANNQAVKQSKGNYLLFLNSDIVVLDNAIEKMFLFYKENEKTVHFLGGKLLNKDKTPQPSAGPFYSLPVVFGALFLKGDYWGLTRYSPNRLKKVDWVSGACILARKSYFEDVNGFDENIFMYMEELDLLYRARQSGYQTYFYPEAHFIHLGSASSNGKTYPILQVFKGFLFFYNKHHKDGFSQFFLRFMLKLKSLIALMIGKITGNQYLLKTYEEAYKLARLAEATSKRAKMA</sequence>
<dbReference type="Gene3D" id="3.90.550.10">
    <property type="entry name" value="Spore Coat Polysaccharide Biosynthesis Protein SpsA, Chain A"/>
    <property type="match status" value="1"/>
</dbReference>
<accession>A0A0G0E8P9</accession>
<reference evidence="2 3" key="1">
    <citation type="journal article" date="2015" name="Nature">
        <title>rRNA introns, odd ribosomes, and small enigmatic genomes across a large radiation of phyla.</title>
        <authorList>
            <person name="Brown C.T."/>
            <person name="Hug L.A."/>
            <person name="Thomas B.C."/>
            <person name="Sharon I."/>
            <person name="Castelle C.J."/>
            <person name="Singh A."/>
            <person name="Wilkins M.J."/>
            <person name="Williams K.H."/>
            <person name="Banfield J.F."/>
        </authorList>
    </citation>
    <scope>NUCLEOTIDE SEQUENCE [LARGE SCALE GENOMIC DNA]</scope>
</reference>
<gene>
    <name evidence="2" type="ORF">US11_C0003G0030</name>
</gene>
<evidence type="ECO:0000313" key="3">
    <source>
        <dbReference type="Proteomes" id="UP000034344"/>
    </source>
</evidence>
<dbReference type="GO" id="GO:0016740">
    <property type="term" value="F:transferase activity"/>
    <property type="evidence" value="ECO:0007669"/>
    <property type="project" value="UniProtKB-KW"/>
</dbReference>
<dbReference type="PANTHER" id="PTHR43179">
    <property type="entry name" value="RHAMNOSYLTRANSFERASE WBBL"/>
    <property type="match status" value="1"/>
</dbReference>
<dbReference type="PANTHER" id="PTHR43179:SF7">
    <property type="entry name" value="RHAMNOSYLTRANSFERASE WBBL"/>
    <property type="match status" value="1"/>
</dbReference>
<dbReference type="AlphaFoldDB" id="A0A0G0E8P9"/>
<comment type="caution">
    <text evidence="2">The sequence shown here is derived from an EMBL/GenBank/DDBJ whole genome shotgun (WGS) entry which is preliminary data.</text>
</comment>
<name>A0A0G0E8P9_9BACT</name>
<feature type="domain" description="Glycosyltransferase 2-like" evidence="1">
    <location>
        <begin position="10"/>
        <end position="123"/>
    </location>
</feature>
<proteinExistence type="predicted"/>
<dbReference type="InterPro" id="IPR001173">
    <property type="entry name" value="Glyco_trans_2-like"/>
</dbReference>
<dbReference type="CDD" id="cd04186">
    <property type="entry name" value="GT_2_like_c"/>
    <property type="match status" value="1"/>
</dbReference>
<organism evidence="2 3">
    <name type="scientific">Candidatus Roizmanbacteria bacterium GW2011_GWA2_36_23</name>
    <dbReference type="NCBI Taxonomy" id="1618480"/>
    <lineage>
        <taxon>Bacteria</taxon>
        <taxon>Candidatus Roizmaniibacteriota</taxon>
    </lineage>
</organism>
<dbReference type="EMBL" id="LBRS01000003">
    <property type="protein sequence ID" value="KKQ01887.1"/>
    <property type="molecule type" value="Genomic_DNA"/>
</dbReference>